<evidence type="ECO:0000313" key="3">
    <source>
        <dbReference type="EMBL" id="MTB96176.1"/>
    </source>
</evidence>
<feature type="transmembrane region" description="Helical" evidence="2">
    <location>
        <begin position="128"/>
        <end position="146"/>
    </location>
</feature>
<comment type="caution">
    <text evidence="3">The sequence shown here is derived from an EMBL/GenBank/DDBJ whole genome shotgun (WGS) entry which is preliminary data.</text>
</comment>
<evidence type="ECO:0000256" key="2">
    <source>
        <dbReference type="SAM" id="Phobius"/>
    </source>
</evidence>
<feature type="transmembrane region" description="Helical" evidence="2">
    <location>
        <begin position="318"/>
        <end position="340"/>
    </location>
</feature>
<feature type="transmembrane region" description="Helical" evidence="2">
    <location>
        <begin position="181"/>
        <end position="201"/>
    </location>
</feature>
<proteinExistence type="predicted"/>
<evidence type="ECO:0000256" key="1">
    <source>
        <dbReference type="SAM" id="MobiDB-lite"/>
    </source>
</evidence>
<feature type="transmembrane region" description="Helical" evidence="2">
    <location>
        <begin position="287"/>
        <end position="306"/>
    </location>
</feature>
<reference evidence="3 4" key="1">
    <citation type="submission" date="2019-10" db="EMBL/GenBank/DDBJ databases">
        <title>Nocardioides novel species isolated from the excrement of Marmot.</title>
        <authorList>
            <person name="Zhang G."/>
        </authorList>
    </citation>
    <scope>NUCLEOTIDE SEQUENCE [LARGE SCALE GENOMIC DNA]</scope>
    <source>
        <strain evidence="4">zg-579</strain>
    </source>
</reference>
<feature type="region of interest" description="Disordered" evidence="1">
    <location>
        <begin position="1"/>
        <end position="33"/>
    </location>
</feature>
<protein>
    <submittedName>
        <fullName evidence="3">Uncharacterized protein</fullName>
    </submittedName>
</protein>
<sequence>MPRATPRRRAEPPSPAPPERREPREAGEARGPRAWWSRWSRGSAPQVSGRTKVTIAWVVVGIAVAALVAGMVPVGPGWLPGVGSVAVATTYTWALGARTGGRPLLTAAAALLVGVVALVSGSDVLRTGAAVLTCVVSAVLAVMATVPARRFWEAARECSFALFVAAIGGLATVGFEPRVALLRFEYVTLGLALVGVFLLVHRLGAGLHGLGRRGVVVVLLGTGVLAITLAYAELLRRYGTPGLVDSLLDVVRWSRDNLGAFPRPIETVLGVPALVWGCHMRARRRQGWWVCAFGVCATVPVANALANPSISLLECALSLIYGALVGLLLGYAVIRADLALTGPRGRRSRRAEEAAAGRPEPRRTDALL</sequence>
<feature type="transmembrane region" description="Helical" evidence="2">
    <location>
        <begin position="213"/>
        <end position="232"/>
    </location>
</feature>
<gene>
    <name evidence="3" type="ORF">GGQ22_13930</name>
</gene>
<keyword evidence="2" id="KW-0472">Membrane</keyword>
<feature type="transmembrane region" description="Helical" evidence="2">
    <location>
        <begin position="158"/>
        <end position="175"/>
    </location>
</feature>
<dbReference type="AlphaFoldDB" id="A0A6I3JDB7"/>
<feature type="transmembrane region" description="Helical" evidence="2">
    <location>
        <begin position="53"/>
        <end position="72"/>
    </location>
</feature>
<keyword evidence="2" id="KW-1133">Transmembrane helix</keyword>
<keyword evidence="2" id="KW-0812">Transmembrane</keyword>
<feature type="transmembrane region" description="Helical" evidence="2">
    <location>
        <begin position="104"/>
        <end position="122"/>
    </location>
</feature>
<feature type="region of interest" description="Disordered" evidence="1">
    <location>
        <begin position="349"/>
        <end position="368"/>
    </location>
</feature>
<dbReference type="Proteomes" id="UP000433406">
    <property type="component" value="Unassembled WGS sequence"/>
</dbReference>
<feature type="compositionally biased region" description="Basic and acidic residues" evidence="1">
    <location>
        <begin position="18"/>
        <end position="31"/>
    </location>
</feature>
<evidence type="ECO:0000313" key="4">
    <source>
        <dbReference type="Proteomes" id="UP000433406"/>
    </source>
</evidence>
<dbReference type="EMBL" id="WLCI01000015">
    <property type="protein sequence ID" value="MTB96176.1"/>
    <property type="molecule type" value="Genomic_DNA"/>
</dbReference>
<name>A0A6I3JDB7_9ACTN</name>
<keyword evidence="4" id="KW-1185">Reference proteome</keyword>
<organism evidence="3 4">
    <name type="scientific">Nocardioides marmotae</name>
    <dbReference type="NCBI Taxonomy" id="2663857"/>
    <lineage>
        <taxon>Bacteria</taxon>
        <taxon>Bacillati</taxon>
        <taxon>Actinomycetota</taxon>
        <taxon>Actinomycetes</taxon>
        <taxon>Propionibacteriales</taxon>
        <taxon>Nocardioidaceae</taxon>
        <taxon>Nocardioides</taxon>
    </lineage>
</organism>
<feature type="compositionally biased region" description="Basic and acidic residues" evidence="1">
    <location>
        <begin position="350"/>
        <end position="368"/>
    </location>
</feature>
<accession>A0A6I3JDB7</accession>